<dbReference type="InterPro" id="IPR019660">
    <property type="entry name" value="Put_sensory_transdc_reg_YbjN"/>
</dbReference>
<dbReference type="EMBL" id="LAZR01000184">
    <property type="protein sequence ID" value="KKN83433.1"/>
    <property type="molecule type" value="Genomic_DNA"/>
</dbReference>
<accession>A0A0F9WWR4</accession>
<comment type="caution">
    <text evidence="1">The sequence shown here is derived from an EMBL/GenBank/DDBJ whole genome shotgun (WGS) entry which is preliminary data.</text>
</comment>
<dbReference type="CDD" id="cd17511">
    <property type="entry name" value="YbjN_AmyR-like"/>
    <property type="match status" value="1"/>
</dbReference>
<dbReference type="Pfam" id="PF10722">
    <property type="entry name" value="YbjN"/>
    <property type="match status" value="1"/>
</dbReference>
<dbReference type="AlphaFoldDB" id="A0A0F9WWR4"/>
<name>A0A0F9WWR4_9ZZZZ</name>
<reference evidence="1" key="1">
    <citation type="journal article" date="2015" name="Nature">
        <title>Complex archaea that bridge the gap between prokaryotes and eukaryotes.</title>
        <authorList>
            <person name="Spang A."/>
            <person name="Saw J.H."/>
            <person name="Jorgensen S.L."/>
            <person name="Zaremba-Niedzwiedzka K."/>
            <person name="Martijn J."/>
            <person name="Lind A.E."/>
            <person name="van Eijk R."/>
            <person name="Schleper C."/>
            <person name="Guy L."/>
            <person name="Ettema T.J."/>
        </authorList>
    </citation>
    <scope>NUCLEOTIDE SEQUENCE</scope>
</reference>
<organism evidence="1">
    <name type="scientific">marine sediment metagenome</name>
    <dbReference type="NCBI Taxonomy" id="412755"/>
    <lineage>
        <taxon>unclassified sequences</taxon>
        <taxon>metagenomes</taxon>
        <taxon>ecological metagenomes</taxon>
    </lineage>
</organism>
<gene>
    <name evidence="1" type="ORF">LCGC14_0298510</name>
</gene>
<proteinExistence type="predicted"/>
<evidence type="ECO:0000313" key="1">
    <source>
        <dbReference type="EMBL" id="KKN83433.1"/>
    </source>
</evidence>
<evidence type="ECO:0008006" key="2">
    <source>
        <dbReference type="Google" id="ProtNLM"/>
    </source>
</evidence>
<sequence length="193" mass="20686">MLFRLPRCLRTGLAAAIFLVGAGLAPVAIAVSVENDLPATKTPVAADERTGSAKPDISKIVQADDLSAMVGIALGYGDAELSTVEDGDPVIVGEINGVAYQLFFLNCAGDHTGCTIMNFYAIWDVQDVAIDAVNRFNRTQPFNKAYLTPNNLPVVELNLSTVGGITRGQLDDAFERWTIALAEFPREVLGETR</sequence>
<protein>
    <recommendedName>
        <fullName evidence="2">YbjN domain-containing protein</fullName>
    </recommendedName>
</protein>